<accession>A0A9P6N5Q1</accession>
<keyword evidence="2" id="KW-1185">Reference proteome</keyword>
<dbReference type="AlphaFoldDB" id="A0A9P6N5Q1"/>
<evidence type="ECO:0000313" key="2">
    <source>
        <dbReference type="Proteomes" id="UP000886653"/>
    </source>
</evidence>
<dbReference type="EMBL" id="MU167522">
    <property type="protein sequence ID" value="KAG0139799.1"/>
    <property type="molecule type" value="Genomic_DNA"/>
</dbReference>
<evidence type="ECO:0000313" key="1">
    <source>
        <dbReference type="EMBL" id="KAG0139799.1"/>
    </source>
</evidence>
<organism evidence="1 2">
    <name type="scientific">Cronartium quercuum f. sp. fusiforme G11</name>
    <dbReference type="NCBI Taxonomy" id="708437"/>
    <lineage>
        <taxon>Eukaryota</taxon>
        <taxon>Fungi</taxon>
        <taxon>Dikarya</taxon>
        <taxon>Basidiomycota</taxon>
        <taxon>Pucciniomycotina</taxon>
        <taxon>Pucciniomycetes</taxon>
        <taxon>Pucciniales</taxon>
        <taxon>Coleosporiaceae</taxon>
        <taxon>Cronartium</taxon>
    </lineage>
</organism>
<dbReference type="Proteomes" id="UP000886653">
    <property type="component" value="Unassembled WGS sequence"/>
</dbReference>
<proteinExistence type="predicted"/>
<sequence>NHHYALHVPEQMKLWGPLMGVSEFGGERLIGTLHLDVVCGWQVGFTGEIESCMMSKLCQRQRLAGNEALKELWEASSDQNKLKEVFNERTLKVDDEIYDLIWNHVKGMGVGLKHIKDLHGKNHDPVFGRSMTSLGKWEVRPGLWIHIIAPNNCLVYQKGDKVAYGFLQDIFVCSIPGNGEKALAVVKPVRNLFPKDTVAKSKRFRYWLYLMKSVVGKIEVDGREVVAMDCVRGVCAYRELQSGAFGIMQDGVALTPVDRLAYLPINEAPSSLRPILEPISTE</sequence>
<comment type="caution">
    <text evidence="1">The sequence shown here is derived from an EMBL/GenBank/DDBJ whole genome shotgun (WGS) entry which is preliminary data.</text>
</comment>
<protein>
    <submittedName>
        <fullName evidence="1">Uncharacterized protein</fullName>
    </submittedName>
</protein>
<feature type="non-terminal residue" evidence="1">
    <location>
        <position position="1"/>
    </location>
</feature>
<gene>
    <name evidence="1" type="ORF">CROQUDRAFT_54222</name>
</gene>
<reference evidence="1" key="1">
    <citation type="submission" date="2013-11" db="EMBL/GenBank/DDBJ databases">
        <title>Genome sequence of the fusiform rust pathogen reveals effectors for host alternation and coevolution with pine.</title>
        <authorList>
            <consortium name="DOE Joint Genome Institute"/>
            <person name="Smith K."/>
            <person name="Pendleton A."/>
            <person name="Kubisiak T."/>
            <person name="Anderson C."/>
            <person name="Salamov A."/>
            <person name="Aerts A."/>
            <person name="Riley R."/>
            <person name="Clum A."/>
            <person name="Lindquist E."/>
            <person name="Ence D."/>
            <person name="Campbell M."/>
            <person name="Kronenberg Z."/>
            <person name="Feau N."/>
            <person name="Dhillon B."/>
            <person name="Hamelin R."/>
            <person name="Burleigh J."/>
            <person name="Smith J."/>
            <person name="Yandell M."/>
            <person name="Nelson C."/>
            <person name="Grigoriev I."/>
            <person name="Davis J."/>
        </authorList>
    </citation>
    <scope>NUCLEOTIDE SEQUENCE</scope>
    <source>
        <strain evidence="1">G11</strain>
    </source>
</reference>
<name>A0A9P6N5Q1_9BASI</name>